<dbReference type="InterPro" id="IPR015422">
    <property type="entry name" value="PyrdxlP-dep_Trfase_small"/>
</dbReference>
<comment type="cofactor">
    <cofactor evidence="1">
        <name>pyridoxal 5'-phosphate</name>
        <dbReference type="ChEBI" id="CHEBI:597326"/>
    </cofactor>
</comment>
<protein>
    <recommendedName>
        <fullName evidence="4">Sacsin/Nov domain-containing protein</fullName>
    </recommendedName>
</protein>
<accession>A0AAD7EC15</accession>
<dbReference type="SUPFAM" id="SSF55874">
    <property type="entry name" value="ATPase domain of HSP90 chaperone/DNA topoisomerase II/histidine kinase"/>
    <property type="match status" value="1"/>
</dbReference>
<evidence type="ECO:0000256" key="3">
    <source>
        <dbReference type="SAM" id="MobiDB-lite"/>
    </source>
</evidence>
<dbReference type="Pfam" id="PF25794">
    <property type="entry name" value="SACS"/>
    <property type="match status" value="2"/>
</dbReference>
<evidence type="ECO:0000256" key="2">
    <source>
        <dbReference type="ARBA" id="ARBA00022898"/>
    </source>
</evidence>
<organism evidence="5 6">
    <name type="scientific">Mycena albidolilacea</name>
    <dbReference type="NCBI Taxonomy" id="1033008"/>
    <lineage>
        <taxon>Eukaryota</taxon>
        <taxon>Fungi</taxon>
        <taxon>Dikarya</taxon>
        <taxon>Basidiomycota</taxon>
        <taxon>Agaricomycotina</taxon>
        <taxon>Agaricomycetes</taxon>
        <taxon>Agaricomycetidae</taxon>
        <taxon>Agaricales</taxon>
        <taxon>Marasmiineae</taxon>
        <taxon>Mycenaceae</taxon>
        <taxon>Mycena</taxon>
    </lineage>
</organism>
<dbReference type="Pfam" id="PF01053">
    <property type="entry name" value="Cys_Met_Meta_PP"/>
    <property type="match status" value="1"/>
</dbReference>
<comment type="caution">
    <text evidence="5">The sequence shown here is derived from an EMBL/GenBank/DDBJ whole genome shotgun (WGS) entry which is preliminary data.</text>
</comment>
<dbReference type="Gene3D" id="3.30.710.10">
    <property type="entry name" value="Potassium Channel Kv1.1, Chain A"/>
    <property type="match status" value="1"/>
</dbReference>
<dbReference type="InterPro" id="IPR052972">
    <property type="entry name" value="Sacsin_chaperone_reg"/>
</dbReference>
<evidence type="ECO:0000256" key="1">
    <source>
        <dbReference type="ARBA" id="ARBA00001933"/>
    </source>
</evidence>
<dbReference type="Proteomes" id="UP001218218">
    <property type="component" value="Unassembled WGS sequence"/>
</dbReference>
<evidence type="ECO:0000259" key="4">
    <source>
        <dbReference type="Pfam" id="PF25794"/>
    </source>
</evidence>
<dbReference type="EMBL" id="JARIHO010000075">
    <property type="protein sequence ID" value="KAJ7311565.1"/>
    <property type="molecule type" value="Genomic_DNA"/>
</dbReference>
<dbReference type="InterPro" id="IPR058210">
    <property type="entry name" value="SACS/Nov_dom"/>
</dbReference>
<dbReference type="SUPFAM" id="SSF53383">
    <property type="entry name" value="PLP-dependent transferases"/>
    <property type="match status" value="1"/>
</dbReference>
<evidence type="ECO:0000313" key="6">
    <source>
        <dbReference type="Proteomes" id="UP001218218"/>
    </source>
</evidence>
<dbReference type="PANTHER" id="PTHR15600:SF42">
    <property type="entry name" value="SACSIN"/>
    <property type="match status" value="1"/>
</dbReference>
<proteinExistence type="predicted"/>
<feature type="region of interest" description="Disordered" evidence="3">
    <location>
        <begin position="28"/>
        <end position="47"/>
    </location>
</feature>
<feature type="compositionally biased region" description="Low complexity" evidence="3">
    <location>
        <begin position="28"/>
        <end position="40"/>
    </location>
</feature>
<keyword evidence="6" id="KW-1185">Reference proteome</keyword>
<dbReference type="InterPro" id="IPR000277">
    <property type="entry name" value="Cys/Met-Metab_PyrdxlP-dep_enz"/>
</dbReference>
<name>A0AAD7EC15_9AGAR</name>
<sequence>MNTSELGRRFCHNADVYSGLALPSVGISSGRRPRGVSRPSATGDQRHPVFGLGLEGHKHSPQLQKIGKFGIGVRSCYHITDNPHFLSGRKLVIFDPHERFSAGQEGGVRIDILTEGTLYPDQLAAFDKTLTPDATGFFHGTVVRLPLRTPSQASKSTIKPTAVDPSDIQMLFDDFVEKELSVVMLFLKHIRYICLKVIFPDGQEHFVGSAEIPDISIASKRAFSRNASAQQETFKCVVDVKLRNSTTLRQVWRIFHAVRSTEETSDIIRRQLAYDVGSKLANDKLFSHVALAFPIEPSVSEFNGRLFTLLPLPIHTKFPVHLHAILALTQDRQSLRNIEETGTGPESRERLLVTWNRAVFEEFLPTTWAALLRILVEENEVGNIWSAWPALEATNGSGYWSQILPNLMKRVLDLDLSVFPAFLNAEHYVSLSSALIASESDEVVVLRALTSVGLALVRLPRHLRSAIPFASRDLLLHPTRVSNALMSRISALTAATEEDKTNILRYLVLTPGNVTHIVRLPLVPLVNGTRVALSASQQYVMVTKMEGEIFGDSDCNGHLISLSKMPPDVAEVFRVANMVNVARLNKIHVRNYLNTVFGAFNPAIDEVADGNASSKVEWLTRFWKWMCESMWEDRHGLLQLINQFHLLPTTQGTLRKMQSRILLPITGPKGDSTMTAWGVLGISFLHPSVVSYTSAFQHVTVAANDIPFLITSISSSNISGLDRAFASLIQEHLVQAAQGVSVRLDNQSRQKFLQLPIFPTRVPIPDPKGGQKPSRREVGPAAGTLIYMRVDDSCPVPIPGDHATFFDVVPRGGVLGTIINVTGMKRALDEVGVLEMAIDRLATQPVPILDALLDRIIRRLADLSDSARRKLHDVSFVPVVGRTGRIAPSQVIDPRSKLASLYEGEPGKLPSGRWAKEPYLSLLSSHGYFRREVTAEIVNERITYLATTRSVIDHPQIFAKARNFLGLLDESWQHIHPPFNIANSLTKPWMPIKKDSPLAAPSQSRDKEGTIYLFDLVLSEVNGRVRDEALRRSLGWDSVPTRVLQNQLQRALTHAGHRPRRLHAIITELSRRTLTDEEIESLKATVSNHPWVPVQEEPPVIVETRHALLRSESTLRGRFKVVPRSLLKGRGIIFFQKMGCTERKPFNVQFSPCFETLLAELEALLEQSSVKLGDVLELLKEIAPVLRGRSQDDYGRIFVPGEDCVLHPISQVYFVDCKSDFRPETGFAAHPTISGSLARDLKIELLSSLELGQDDDDDDDDLQMGEDFTTRVEGILKEHDISHALNEFMANAIDARATSFSVLLDERTFECSKVLAGLSDFHSKPSLFLYNNAMFSETDFRGLRQVGQGGKRSNPDSIGRYGLGALSLFHFTDVVQLVSNQYFLILDPSGTHLPPVKGRPRTSLLRRISDVVRRYPDQLSVFESIHGFSKHNSSYSGTLFRLPLRDKPSVLSSTVPSLSYCVNLLNGPYFELGRESMYFTCLEKVSAARQPPMGPSVSLWSVDAQRPIAERRLDRELVSITANSRDSPASSQIWLVTKSITPISSVPPHYKSVLVGMGLQESQVGLVVRIALLLEHTNVQKTLEVRQPVQSHFIFSTLRLPVQTSLSAHISAHWAISSSRRYIIFEPPDSTGNRVPGAAYNNWIIDTLIPPLYISTIHAASHARNLLRPRNPFPWWPVNDINNDSISRVIVHAFYDSVAESSVPICRTVTGDLIAPIDAVFPSLVDRTPLLVQDVLGRLQAPNFVELPYTIDKLLAKASGVDRLRFVNPSFVREVLQSRSSRFAELFSMKHIFVPTIDALLRYLLKGAVSVSDLPLLVTADATLTYGNSQCPIKYVFQGSIPDIFLRSNFLHDKMDEEIRDLLIGSPDMNVRRFDSSAVLALVKEYVQPQPRCAHNTETQQWITRFWETYRHLPGPPTPSSLDTLPLISTANGEYISLEYCRRPDVITEPSGRPALVSAMRKMAVVFCQVPEPLHASFDKPFNLQSFLEAIRFKSDSFDGLSPDETREIRSWIRSNVCTSAESRTVVKDLPIWEARQNSRTVLIAARRLEMLPSMYGLNAEIFDRYTQSGVAIANFNSQLATVLSWPPKSTSMTSERLAGLLVFPDSLYLSDVDQYLTLLTVFLNISGEGTIPVPDGTLRVRPVNSLYDHSVELFAVALQSFERSLFLHPYLRHMHERLRAMGLHFNVDWESFLLCATTVDQDLTARYLPEPDILARAEVVYRFYSSNLPGIVMTNAIRWRRLNGLRFIPRRQNRSPSSSFPTDPYCEPLPSIVSPSQILRGKYEQIAWTQRALCEEEPTGLLGTLNASFGVPTAVEVVRHLVVLTQNVAANHPRNRTLIQQISATYEWLNDNRGEAKGLLSPTTPLFLNVDDPLWGPWEWRAASQLLFDIEYDFPESNTFRVRQFLQNYRPLLLAAGAGIERAVDYRRKTTVQDGNGLRDSFDTMRKAGQLTDVALMPTLALGEVLDDATVATLRAHSTFLAAAIPHVRDGLCGWAESQSESYSFPGTYFGACAVLAESDDGHMILLRDLLELLPGADEWNMPELKDEIGRVIRDERLLSRATYWMIIKEAEKYEATSLVEYCQEWGRTNPKSVPDMRDRSFQSGRSCSEESSFVEESGLRLRSESGLLSTRYGLRNSASIGLKMFPQHCLFKNLQAIQALTTEIGHSTPPEGPHTITVHVKGWDTALAFRDGDQALFQKIRSIYPRFMPFSFAREVQSPGTTAGAYTETLQALYGSPPKILLPANPRMSPGHALSHRHKEPKLVPSDLLFKVVDIGGVRIYCVGFPMAKTAGIIGVWGNPGLGVSSRLAEHLLKQVDTLVEVPFDAVNVELVPAPTYLPETAAHQGLRERIVGLLNRAPVAPQKKPVQTDDVYLYPTGMAAIYRVHEAIMRVRKGPVVALGALFHSTYHLFLEAPDGFKHFGQCDAQSGVMNKLEAYLKDEAASNRKISYVIVEFPSNPILVSVDLKRLRQLADQYDFLVLVDDTIGSFSNIDVLPAADAIITSLTKSFSGYADVMGGSIVLNPSSPSYPALKKVYQDTFHNECFYGDAEKLLANSADYLARSTILNRNTAALAARLHAHASRPDSPITKVLYPSLSDTAANYAAFLRPATAEFAPGYGCLLSIDFATLAAARAFYDNLEVHQGPHLGAHRTLAMNFNDCVWGKDEEEFKYHIGYGLRREQVRVAVGLEDEAELLEVFEEALRHTEGV</sequence>
<feature type="domain" description="Sacsin/Nov" evidence="4">
    <location>
        <begin position="58"/>
        <end position="201"/>
    </location>
</feature>
<dbReference type="Gene3D" id="3.90.1150.10">
    <property type="entry name" value="Aspartate Aminotransferase, domain 1"/>
    <property type="match status" value="1"/>
</dbReference>
<evidence type="ECO:0000313" key="5">
    <source>
        <dbReference type="EMBL" id="KAJ7311565.1"/>
    </source>
</evidence>
<dbReference type="GO" id="GO:0030170">
    <property type="term" value="F:pyridoxal phosphate binding"/>
    <property type="evidence" value="ECO:0007669"/>
    <property type="project" value="InterPro"/>
</dbReference>
<dbReference type="GO" id="GO:0030544">
    <property type="term" value="F:Hsp70 protein binding"/>
    <property type="evidence" value="ECO:0007669"/>
    <property type="project" value="TreeGrafter"/>
</dbReference>
<dbReference type="InterPro" id="IPR015421">
    <property type="entry name" value="PyrdxlP-dep_Trfase_major"/>
</dbReference>
<dbReference type="Gene3D" id="3.40.640.10">
    <property type="entry name" value="Type I PLP-dependent aspartate aminotransferase-like (Major domain)"/>
    <property type="match status" value="1"/>
</dbReference>
<dbReference type="InterPro" id="IPR015424">
    <property type="entry name" value="PyrdxlP-dep_Trfase"/>
</dbReference>
<gene>
    <name evidence="5" type="ORF">DFH08DRAFT_822673</name>
</gene>
<feature type="domain" description="Sacsin/Nov" evidence="4">
    <location>
        <begin position="1266"/>
        <end position="1450"/>
    </location>
</feature>
<dbReference type="InterPro" id="IPR011333">
    <property type="entry name" value="SKP1/BTB/POZ_sf"/>
</dbReference>
<reference evidence="5" key="1">
    <citation type="submission" date="2023-03" db="EMBL/GenBank/DDBJ databases">
        <title>Massive genome expansion in bonnet fungi (Mycena s.s.) driven by repeated elements and novel gene families across ecological guilds.</title>
        <authorList>
            <consortium name="Lawrence Berkeley National Laboratory"/>
            <person name="Harder C.B."/>
            <person name="Miyauchi S."/>
            <person name="Viragh M."/>
            <person name="Kuo A."/>
            <person name="Thoen E."/>
            <person name="Andreopoulos B."/>
            <person name="Lu D."/>
            <person name="Skrede I."/>
            <person name="Drula E."/>
            <person name="Henrissat B."/>
            <person name="Morin E."/>
            <person name="Kohler A."/>
            <person name="Barry K."/>
            <person name="LaButti K."/>
            <person name="Morin E."/>
            <person name="Salamov A."/>
            <person name="Lipzen A."/>
            <person name="Mereny Z."/>
            <person name="Hegedus B."/>
            <person name="Baldrian P."/>
            <person name="Stursova M."/>
            <person name="Weitz H."/>
            <person name="Taylor A."/>
            <person name="Grigoriev I.V."/>
            <person name="Nagy L.G."/>
            <person name="Martin F."/>
            <person name="Kauserud H."/>
        </authorList>
    </citation>
    <scope>NUCLEOTIDE SEQUENCE</scope>
    <source>
        <strain evidence="5">CBHHK002</strain>
    </source>
</reference>
<keyword evidence="2" id="KW-0663">Pyridoxal phosphate</keyword>
<dbReference type="PANTHER" id="PTHR15600">
    <property type="entry name" value="SACSIN"/>
    <property type="match status" value="1"/>
</dbReference>
<dbReference type="GO" id="GO:0019346">
    <property type="term" value="P:transsulfuration"/>
    <property type="evidence" value="ECO:0007669"/>
    <property type="project" value="InterPro"/>
</dbReference>
<dbReference type="InterPro" id="IPR036890">
    <property type="entry name" value="HATPase_C_sf"/>
</dbReference>